<dbReference type="PANTHER" id="PTHR47723:SF19">
    <property type="entry name" value="POLYNUCLEOTIDYL TRANSFERASE, RIBONUCLEASE H-LIKE SUPERFAMILY PROTEIN"/>
    <property type="match status" value="1"/>
</dbReference>
<reference evidence="2 3" key="1">
    <citation type="submission" date="2024-01" db="EMBL/GenBank/DDBJ databases">
        <title>A telomere-to-telomere, gap-free genome of sweet tea (Lithocarpus litseifolius).</title>
        <authorList>
            <person name="Zhou J."/>
        </authorList>
    </citation>
    <scope>NUCLEOTIDE SEQUENCE [LARGE SCALE GENOMIC DNA]</scope>
    <source>
        <strain evidence="2">Zhou-2022a</strain>
        <tissue evidence="2">Leaf</tissue>
    </source>
</reference>
<accession>A0AAW2BIS7</accession>
<evidence type="ECO:0000313" key="2">
    <source>
        <dbReference type="EMBL" id="KAK9985463.1"/>
    </source>
</evidence>
<organism evidence="2 3">
    <name type="scientific">Lithocarpus litseifolius</name>
    <dbReference type="NCBI Taxonomy" id="425828"/>
    <lineage>
        <taxon>Eukaryota</taxon>
        <taxon>Viridiplantae</taxon>
        <taxon>Streptophyta</taxon>
        <taxon>Embryophyta</taxon>
        <taxon>Tracheophyta</taxon>
        <taxon>Spermatophyta</taxon>
        <taxon>Magnoliopsida</taxon>
        <taxon>eudicotyledons</taxon>
        <taxon>Gunneridae</taxon>
        <taxon>Pentapetalae</taxon>
        <taxon>rosids</taxon>
        <taxon>fabids</taxon>
        <taxon>Fagales</taxon>
        <taxon>Fagaceae</taxon>
        <taxon>Lithocarpus</taxon>
    </lineage>
</organism>
<dbReference type="PANTHER" id="PTHR47723">
    <property type="entry name" value="OS05G0353850 PROTEIN"/>
    <property type="match status" value="1"/>
</dbReference>
<evidence type="ECO:0000313" key="3">
    <source>
        <dbReference type="Proteomes" id="UP001459277"/>
    </source>
</evidence>
<dbReference type="GO" id="GO:0003676">
    <property type="term" value="F:nucleic acid binding"/>
    <property type="evidence" value="ECO:0007669"/>
    <property type="project" value="InterPro"/>
</dbReference>
<dbReference type="InterPro" id="IPR053151">
    <property type="entry name" value="RNase_H-like"/>
</dbReference>
<name>A0AAW2BIS7_9ROSI</name>
<gene>
    <name evidence="2" type="ORF">SO802_030414</name>
</gene>
<keyword evidence="3" id="KW-1185">Reference proteome</keyword>
<dbReference type="Pfam" id="PF13456">
    <property type="entry name" value="RVT_3"/>
    <property type="match status" value="1"/>
</dbReference>
<dbReference type="InterPro" id="IPR044730">
    <property type="entry name" value="RNase_H-like_dom_plant"/>
</dbReference>
<proteinExistence type="predicted"/>
<dbReference type="InterPro" id="IPR002156">
    <property type="entry name" value="RNaseH_domain"/>
</dbReference>
<dbReference type="EMBL" id="JAZDWU010000011">
    <property type="protein sequence ID" value="KAK9985463.1"/>
    <property type="molecule type" value="Genomic_DNA"/>
</dbReference>
<sequence>MGSASPIAFYYIRYCFWGQDEDNSVMLILTFSDKGGLKVGLLGKLTESGLEDTLERLGLLLSVATALWAIRDGINLCLSLNLPAVEIELDAKLVVDLLSKTTASFNAIDIIMVDCKDGFSRIPLVKIQHCYREANKCV</sequence>
<protein>
    <recommendedName>
        <fullName evidence="1">RNase H type-1 domain-containing protein</fullName>
    </recommendedName>
</protein>
<comment type="caution">
    <text evidence="2">The sequence shown here is derived from an EMBL/GenBank/DDBJ whole genome shotgun (WGS) entry which is preliminary data.</text>
</comment>
<dbReference type="AlphaFoldDB" id="A0AAW2BIS7"/>
<evidence type="ECO:0000259" key="1">
    <source>
        <dbReference type="Pfam" id="PF13456"/>
    </source>
</evidence>
<dbReference type="GO" id="GO:0004523">
    <property type="term" value="F:RNA-DNA hybrid ribonuclease activity"/>
    <property type="evidence" value="ECO:0007669"/>
    <property type="project" value="InterPro"/>
</dbReference>
<dbReference type="CDD" id="cd06222">
    <property type="entry name" value="RNase_H_like"/>
    <property type="match status" value="1"/>
</dbReference>
<dbReference type="Proteomes" id="UP001459277">
    <property type="component" value="Unassembled WGS sequence"/>
</dbReference>
<feature type="domain" description="RNase H type-1" evidence="1">
    <location>
        <begin position="67"/>
        <end position="137"/>
    </location>
</feature>